<reference evidence="2" key="1">
    <citation type="submission" date="2019-08" db="EMBL/GenBank/DDBJ databases">
        <authorList>
            <person name="Kucharzyk K."/>
            <person name="Murdoch R.W."/>
            <person name="Higgins S."/>
            <person name="Loffler F."/>
        </authorList>
    </citation>
    <scope>NUCLEOTIDE SEQUENCE</scope>
</reference>
<name>A0A645CJB7_9ZZZZ</name>
<protein>
    <submittedName>
        <fullName evidence="2">Uncharacterized protein</fullName>
    </submittedName>
</protein>
<dbReference type="EMBL" id="VSSQ01027674">
    <property type="protein sequence ID" value="MPM77041.1"/>
    <property type="molecule type" value="Genomic_DNA"/>
</dbReference>
<organism evidence="2">
    <name type="scientific">bioreactor metagenome</name>
    <dbReference type="NCBI Taxonomy" id="1076179"/>
    <lineage>
        <taxon>unclassified sequences</taxon>
        <taxon>metagenomes</taxon>
        <taxon>ecological metagenomes</taxon>
    </lineage>
</organism>
<dbReference type="AlphaFoldDB" id="A0A645CJB7"/>
<sequence>MKLQGFAQKIRDQQGSGNGEEHDIQRFFSNFDDVEKVHAESKQNDRILQYFFRCVFNARIECRRPFEGGDGDADQDAEYGPSNDGEGFAQKPCWNRDDQTY</sequence>
<evidence type="ECO:0000313" key="2">
    <source>
        <dbReference type="EMBL" id="MPM77041.1"/>
    </source>
</evidence>
<feature type="region of interest" description="Disordered" evidence="1">
    <location>
        <begin position="1"/>
        <end position="21"/>
    </location>
</feature>
<gene>
    <name evidence="2" type="ORF">SDC9_124040</name>
</gene>
<proteinExistence type="predicted"/>
<accession>A0A645CJB7</accession>
<comment type="caution">
    <text evidence="2">The sequence shown here is derived from an EMBL/GenBank/DDBJ whole genome shotgun (WGS) entry which is preliminary data.</text>
</comment>
<feature type="region of interest" description="Disordered" evidence="1">
    <location>
        <begin position="66"/>
        <end position="101"/>
    </location>
</feature>
<evidence type="ECO:0000256" key="1">
    <source>
        <dbReference type="SAM" id="MobiDB-lite"/>
    </source>
</evidence>